<organism evidence="7 8">
    <name type="scientific">Dichanthelium oligosanthes</name>
    <dbReference type="NCBI Taxonomy" id="888268"/>
    <lineage>
        <taxon>Eukaryota</taxon>
        <taxon>Viridiplantae</taxon>
        <taxon>Streptophyta</taxon>
        <taxon>Embryophyta</taxon>
        <taxon>Tracheophyta</taxon>
        <taxon>Spermatophyta</taxon>
        <taxon>Magnoliopsida</taxon>
        <taxon>Liliopsida</taxon>
        <taxon>Poales</taxon>
        <taxon>Poaceae</taxon>
        <taxon>PACMAD clade</taxon>
        <taxon>Panicoideae</taxon>
        <taxon>Panicodae</taxon>
        <taxon>Paniceae</taxon>
        <taxon>Dichantheliinae</taxon>
        <taxon>Dichanthelium</taxon>
    </lineage>
</organism>
<evidence type="ECO:0000259" key="6">
    <source>
        <dbReference type="SMART" id="SM00835"/>
    </source>
</evidence>
<keyword evidence="1" id="KW-0758">Storage protein</keyword>
<feature type="signal peptide" evidence="5">
    <location>
        <begin position="1"/>
        <end position="29"/>
    </location>
</feature>
<sequence>MATASRVRTTPFLLLLLATLLCAAAAASSREDRKPWRCVRRCEDRPWHERARCVQECREEREEQERGRHERERDLDRRRGDRHGEGSSGDEREQEQEQSRRPYVFDRRSFRRVVRSEQGSVRVLPPFHEASKLLRGIRDYRVAVLEANPRSFIVPSHTDAHCISYVAQGEGVVTTIEDGERRSYTIKEGDVFVAPAGAITYLANTDGRRKLVIAKILHTISVPGKFQFFFGPGGRNPESILSSFSKSVQRAAYKTSSERLERLFGKQDKGIIVRASEEQVRELRRHASEGGHGPHWPLPPFSESHGPYGLLDQRPRIANRHGQLYEADARSYHDLAEHDVRVSLANITAGSMSAPFYNTRSIKIAYVLEGEGHAEIVCPHLAQQGGESEHGRRGGRSERGRGRRGEEESEEEQQQGQQGEEEAGQGYRTIRARLSRGTVFVVPVGHPVVEVASRGSNLQIVCFEVRAEKNEKVYLAGANNVLKKLDNAAKELAFAARAKEVDEVLDAQREQGFLAGPEESGSEEREQEEEQHEGRRGRKEREQEEEREGRRGRKEREQEEEREGRRGREEREEEEEGRRGRGRREELAETFLRMATGRL</sequence>
<feature type="region of interest" description="Disordered" evidence="4">
    <location>
        <begin position="381"/>
        <end position="425"/>
    </location>
</feature>
<dbReference type="Pfam" id="PF00190">
    <property type="entry name" value="Cupin_1"/>
    <property type="match status" value="2"/>
</dbReference>
<dbReference type="GO" id="GO:0045735">
    <property type="term" value="F:nutrient reservoir activity"/>
    <property type="evidence" value="ECO:0007669"/>
    <property type="project" value="UniProtKB-KW"/>
</dbReference>
<dbReference type="CDD" id="cd02244">
    <property type="entry name" value="cupin_7S_vicilin-like_N"/>
    <property type="match status" value="1"/>
</dbReference>
<dbReference type="FunFam" id="2.60.120.10:FF:000173">
    <property type="entry name" value="Vicilin-like antimicrobial peptides 2-3"/>
    <property type="match status" value="1"/>
</dbReference>
<protein>
    <submittedName>
        <fullName evidence="7">Globulin-1 S allele</fullName>
    </submittedName>
</protein>
<evidence type="ECO:0000256" key="1">
    <source>
        <dbReference type="ARBA" id="ARBA00022761"/>
    </source>
</evidence>
<dbReference type="SMART" id="SM00835">
    <property type="entry name" value="Cupin_1"/>
    <property type="match status" value="2"/>
</dbReference>
<feature type="domain" description="Cupin type-1" evidence="6">
    <location>
        <begin position="103"/>
        <end position="261"/>
    </location>
</feature>
<feature type="compositionally biased region" description="Acidic residues" evidence="4">
    <location>
        <begin position="407"/>
        <end position="423"/>
    </location>
</feature>
<reference evidence="7 8" key="1">
    <citation type="submission" date="2016-09" db="EMBL/GenBank/DDBJ databases">
        <title>The draft genome of Dichanthelium oligosanthes: A C3 panicoid grass species.</title>
        <authorList>
            <person name="Studer A.J."/>
            <person name="Schnable J.C."/>
            <person name="Brutnell T.P."/>
        </authorList>
    </citation>
    <scope>NUCLEOTIDE SEQUENCE [LARGE SCALE GENOMIC DNA]</scope>
    <source>
        <strain evidence="8">cv. Kellogg 1175</strain>
        <tissue evidence="7">Leaf</tissue>
    </source>
</reference>
<keyword evidence="8" id="KW-1185">Reference proteome</keyword>
<feature type="compositionally biased region" description="Basic and acidic residues" evidence="4">
    <location>
        <begin position="387"/>
        <end position="406"/>
    </location>
</feature>
<feature type="compositionally biased region" description="Basic and acidic residues" evidence="4">
    <location>
        <begin position="539"/>
        <end position="587"/>
    </location>
</feature>
<evidence type="ECO:0000313" key="7">
    <source>
        <dbReference type="EMBL" id="OEL24608.1"/>
    </source>
</evidence>
<evidence type="ECO:0000256" key="4">
    <source>
        <dbReference type="SAM" id="MobiDB-lite"/>
    </source>
</evidence>
<dbReference type="InterPro" id="IPR014710">
    <property type="entry name" value="RmlC-like_jellyroll"/>
</dbReference>
<dbReference type="PANTHER" id="PTHR31189:SF79">
    <property type="entry name" value="63 KDA GLOBULIN-LIKE PROTEIN"/>
    <property type="match status" value="1"/>
</dbReference>
<evidence type="ECO:0000256" key="5">
    <source>
        <dbReference type="SAM" id="SignalP"/>
    </source>
</evidence>
<feature type="domain" description="Cupin type-1" evidence="6">
    <location>
        <begin position="308"/>
        <end position="502"/>
    </location>
</feature>
<dbReference type="STRING" id="888268.A0A1E5VHJ7"/>
<dbReference type="AlphaFoldDB" id="A0A1E5VHJ7"/>
<dbReference type="PANTHER" id="PTHR31189">
    <property type="entry name" value="OS03G0336100 PROTEIN-RELATED"/>
    <property type="match status" value="1"/>
</dbReference>
<dbReference type="GO" id="GO:0019863">
    <property type="term" value="F:IgE binding"/>
    <property type="evidence" value="ECO:0007669"/>
    <property type="project" value="UniProtKB-ARBA"/>
</dbReference>
<feature type="chain" id="PRO_5009188120" evidence="5">
    <location>
        <begin position="30"/>
        <end position="599"/>
    </location>
</feature>
<name>A0A1E5VHJ7_9POAL</name>
<dbReference type="OrthoDB" id="1912756at2759"/>
<comment type="caution">
    <text evidence="7">The sequence shown here is derived from an EMBL/GenBank/DDBJ whole genome shotgun (WGS) entry which is preliminary data.</text>
</comment>
<evidence type="ECO:0000313" key="8">
    <source>
        <dbReference type="Proteomes" id="UP000095767"/>
    </source>
</evidence>
<keyword evidence="2" id="KW-0708">Seed storage protein</keyword>
<comment type="similarity">
    <text evidence="3">Belongs to the 7S seed storage protein family.</text>
</comment>
<feature type="region of interest" description="Disordered" evidence="4">
    <location>
        <begin position="513"/>
        <end position="599"/>
    </location>
</feature>
<dbReference type="InterPro" id="IPR050253">
    <property type="entry name" value="Seed_Storage-Functional"/>
</dbReference>
<proteinExistence type="inferred from homology"/>
<evidence type="ECO:0000256" key="2">
    <source>
        <dbReference type="ARBA" id="ARBA00023129"/>
    </source>
</evidence>
<dbReference type="SUPFAM" id="SSF51182">
    <property type="entry name" value="RmlC-like cupins"/>
    <property type="match status" value="2"/>
</dbReference>
<evidence type="ECO:0000256" key="3">
    <source>
        <dbReference type="ARBA" id="ARBA00023597"/>
    </source>
</evidence>
<dbReference type="InterPro" id="IPR011051">
    <property type="entry name" value="RmlC_Cupin_sf"/>
</dbReference>
<keyword evidence="5" id="KW-0732">Signal</keyword>
<dbReference type="CDD" id="cd02245">
    <property type="entry name" value="cupin_7S_vicilin-like_C"/>
    <property type="match status" value="1"/>
</dbReference>
<feature type="region of interest" description="Disordered" evidence="4">
    <location>
        <begin position="58"/>
        <end position="101"/>
    </location>
</feature>
<gene>
    <name evidence="7" type="ORF">BAE44_0014373</name>
</gene>
<dbReference type="Proteomes" id="UP000095767">
    <property type="component" value="Unassembled WGS sequence"/>
</dbReference>
<dbReference type="EMBL" id="LWDX02039320">
    <property type="protein sequence ID" value="OEL24608.1"/>
    <property type="molecule type" value="Genomic_DNA"/>
</dbReference>
<dbReference type="InterPro" id="IPR006045">
    <property type="entry name" value="Cupin_1"/>
</dbReference>
<accession>A0A1E5VHJ7</accession>
<dbReference type="Gene3D" id="2.60.120.10">
    <property type="entry name" value="Jelly Rolls"/>
    <property type="match status" value="2"/>
</dbReference>